<evidence type="ECO:0000256" key="2">
    <source>
        <dbReference type="ARBA" id="ARBA00023295"/>
    </source>
</evidence>
<protein>
    <submittedName>
        <fullName evidence="5">Cellulase family glycosylhydrolase</fullName>
    </submittedName>
</protein>
<keyword evidence="2 3" id="KW-0326">Glycosidase</keyword>
<evidence type="ECO:0000313" key="5">
    <source>
        <dbReference type="EMBL" id="MCK8493865.1"/>
    </source>
</evidence>
<keyword evidence="1 3" id="KW-0378">Hydrolase</keyword>
<proteinExistence type="inferred from homology"/>
<keyword evidence="6" id="KW-1185">Reference proteome</keyword>
<dbReference type="InterPro" id="IPR017853">
    <property type="entry name" value="GH"/>
</dbReference>
<evidence type="ECO:0000256" key="1">
    <source>
        <dbReference type="ARBA" id="ARBA00022801"/>
    </source>
</evidence>
<dbReference type="SUPFAM" id="SSF51445">
    <property type="entry name" value="(Trans)glycosidases"/>
    <property type="match status" value="1"/>
</dbReference>
<gene>
    <name evidence="5" type="ORF">M0L20_18505</name>
</gene>
<comment type="similarity">
    <text evidence="3">Belongs to the glycosyl hydrolase 5 (cellulase A) family.</text>
</comment>
<comment type="caution">
    <text evidence="5">The sequence shown here is derived from an EMBL/GenBank/DDBJ whole genome shotgun (WGS) entry which is preliminary data.</text>
</comment>
<dbReference type="Proteomes" id="UP001202180">
    <property type="component" value="Unassembled WGS sequence"/>
</dbReference>
<organism evidence="5 6">
    <name type="scientific">Spirosoma liriopis</name>
    <dbReference type="NCBI Taxonomy" id="2937440"/>
    <lineage>
        <taxon>Bacteria</taxon>
        <taxon>Pseudomonadati</taxon>
        <taxon>Bacteroidota</taxon>
        <taxon>Cytophagia</taxon>
        <taxon>Cytophagales</taxon>
        <taxon>Cytophagaceae</taxon>
        <taxon>Spirosoma</taxon>
    </lineage>
</organism>
<dbReference type="Gene3D" id="3.20.20.80">
    <property type="entry name" value="Glycosidases"/>
    <property type="match status" value="1"/>
</dbReference>
<dbReference type="Pfam" id="PF00150">
    <property type="entry name" value="Cellulase"/>
    <property type="match status" value="1"/>
</dbReference>
<reference evidence="5 6" key="1">
    <citation type="submission" date="2022-04" db="EMBL/GenBank/DDBJ databases">
        <title>Spirosoma sp. strain RP8 genome sequencing and assembly.</title>
        <authorList>
            <person name="Jung Y."/>
        </authorList>
    </citation>
    <scope>NUCLEOTIDE SEQUENCE [LARGE SCALE GENOMIC DNA]</scope>
    <source>
        <strain evidence="5 6">RP8</strain>
    </source>
</reference>
<sequence>MQRPSLRFSRFLFLLLIGHMSWFSAIAQRWTAQQANDWYKTQPFLVGANFIPSTAINQLEMWQAESFDPATIDRELGYAESIGMNVMRVFLHNLVWEQDAEGYKKRIDQFLQIADKHHIKIMFVLFDSCWNDEPKLGKQPDPVVGKHNSGWVRGPGTKRLFDSRTWEGLEQYTKGVLSAFANDKRVVAWDLFNEPTNSGYNDAVLPLLTKTFVWAQAVRPSQPITVGSWHDHPLSNDLMYAQSDIISFHNYAEAPKLEAQILDLQKQGRPLICTEYMARTRNSTFETCLPVFKKYKVGAINWGLVKGKTNTIYAWDAPMPSGEEPKVWFHDVFRPDGSVFNPKETAVIKQLTTGK</sequence>
<dbReference type="RefSeq" id="WP_248478496.1">
    <property type="nucleotide sequence ID" value="NZ_JALPRF010000003.1"/>
</dbReference>
<evidence type="ECO:0000313" key="6">
    <source>
        <dbReference type="Proteomes" id="UP001202180"/>
    </source>
</evidence>
<dbReference type="EMBL" id="JALPRF010000003">
    <property type="protein sequence ID" value="MCK8493865.1"/>
    <property type="molecule type" value="Genomic_DNA"/>
</dbReference>
<evidence type="ECO:0000256" key="3">
    <source>
        <dbReference type="RuleBase" id="RU361153"/>
    </source>
</evidence>
<accession>A0ABT0HQM7</accession>
<feature type="domain" description="Glycoside hydrolase family 5" evidence="4">
    <location>
        <begin position="82"/>
        <end position="303"/>
    </location>
</feature>
<evidence type="ECO:0000259" key="4">
    <source>
        <dbReference type="Pfam" id="PF00150"/>
    </source>
</evidence>
<name>A0ABT0HQM7_9BACT</name>
<dbReference type="InterPro" id="IPR001547">
    <property type="entry name" value="Glyco_hydro_5"/>
</dbReference>